<feature type="transmembrane region" description="Helical" evidence="1">
    <location>
        <begin position="431"/>
        <end position="450"/>
    </location>
</feature>
<feature type="transmembrane region" description="Helical" evidence="1">
    <location>
        <begin position="902"/>
        <end position="925"/>
    </location>
</feature>
<dbReference type="SUPFAM" id="SSF82866">
    <property type="entry name" value="Multidrug efflux transporter AcrB transmembrane domain"/>
    <property type="match status" value="2"/>
</dbReference>
<dbReference type="EMBL" id="QDDL01000003">
    <property type="protein sequence ID" value="PVZ69653.1"/>
    <property type="molecule type" value="Genomic_DNA"/>
</dbReference>
<name>A0A2V1H0Q7_9GAMM</name>
<keyword evidence="3" id="KW-1185">Reference proteome</keyword>
<dbReference type="InterPro" id="IPR027463">
    <property type="entry name" value="AcrB_DN_DC_subdom"/>
</dbReference>
<dbReference type="Gene3D" id="3.30.70.1320">
    <property type="entry name" value="Multidrug efflux transporter AcrB pore domain like"/>
    <property type="match status" value="1"/>
</dbReference>
<dbReference type="Gene3D" id="3.30.70.1440">
    <property type="entry name" value="Multidrug efflux transporter AcrB pore domain"/>
    <property type="match status" value="1"/>
</dbReference>
<organism evidence="2 3">
    <name type="scientific">Pelagibaculum spongiae</name>
    <dbReference type="NCBI Taxonomy" id="2080658"/>
    <lineage>
        <taxon>Bacteria</taxon>
        <taxon>Pseudomonadati</taxon>
        <taxon>Pseudomonadota</taxon>
        <taxon>Gammaproteobacteria</taxon>
        <taxon>Oceanospirillales</taxon>
        <taxon>Pelagibaculum</taxon>
    </lineage>
</organism>
<protein>
    <submittedName>
        <fullName evidence="2">AcrB/AcrD/AcrF family protein</fullName>
    </submittedName>
</protein>
<dbReference type="PRINTS" id="PR00702">
    <property type="entry name" value="ACRIFLAVINRP"/>
</dbReference>
<dbReference type="PANTHER" id="PTHR32063:SF18">
    <property type="entry name" value="CATION EFFLUX SYSTEM PROTEIN"/>
    <property type="match status" value="1"/>
</dbReference>
<dbReference type="RefSeq" id="WP_116686987.1">
    <property type="nucleotide sequence ID" value="NZ_CAWNYD010000003.1"/>
</dbReference>
<feature type="transmembrane region" description="Helical" evidence="1">
    <location>
        <begin position="462"/>
        <end position="489"/>
    </location>
</feature>
<evidence type="ECO:0000313" key="3">
    <source>
        <dbReference type="Proteomes" id="UP000244906"/>
    </source>
</evidence>
<dbReference type="GO" id="GO:0005886">
    <property type="term" value="C:plasma membrane"/>
    <property type="evidence" value="ECO:0007669"/>
    <property type="project" value="TreeGrafter"/>
</dbReference>
<feature type="transmembrane region" description="Helical" evidence="1">
    <location>
        <begin position="12"/>
        <end position="29"/>
    </location>
</feature>
<proteinExistence type="predicted"/>
<dbReference type="AlphaFoldDB" id="A0A2V1H0Q7"/>
<reference evidence="2 3" key="1">
    <citation type="submission" date="2018-04" db="EMBL/GenBank/DDBJ databases">
        <title>Thalassorhabdus spongiae gen. nov., sp. nov., isolated from a marine sponge in South-West Iceland.</title>
        <authorList>
            <person name="Knobloch S."/>
            <person name="Daussin A."/>
            <person name="Johannsson R."/>
            <person name="Marteinsson V.T."/>
        </authorList>
    </citation>
    <scope>NUCLEOTIDE SEQUENCE [LARGE SCALE GENOMIC DNA]</scope>
    <source>
        <strain evidence="2 3">Hp12</strain>
    </source>
</reference>
<feature type="transmembrane region" description="Helical" evidence="1">
    <location>
        <begin position="946"/>
        <end position="965"/>
    </location>
</feature>
<dbReference type="Proteomes" id="UP000244906">
    <property type="component" value="Unassembled WGS sequence"/>
</dbReference>
<feature type="transmembrane region" description="Helical" evidence="1">
    <location>
        <begin position="391"/>
        <end position="410"/>
    </location>
</feature>
<dbReference type="OrthoDB" id="9757940at2"/>
<dbReference type="Gene3D" id="1.20.1640.10">
    <property type="entry name" value="Multidrug efflux transporter AcrB transmembrane domain"/>
    <property type="match status" value="2"/>
</dbReference>
<feature type="transmembrane region" description="Helical" evidence="1">
    <location>
        <begin position="518"/>
        <end position="540"/>
    </location>
</feature>
<keyword evidence="1" id="KW-1133">Transmembrane helix</keyword>
<dbReference type="Gene3D" id="3.30.2090.10">
    <property type="entry name" value="Multidrug efflux transporter AcrB TolC docking domain, DN and DC subdomains"/>
    <property type="match status" value="2"/>
</dbReference>
<accession>A0A2V1H0Q7</accession>
<feature type="transmembrane region" description="Helical" evidence="1">
    <location>
        <begin position="971"/>
        <end position="1002"/>
    </location>
</feature>
<evidence type="ECO:0000256" key="1">
    <source>
        <dbReference type="SAM" id="Phobius"/>
    </source>
</evidence>
<comment type="caution">
    <text evidence="2">The sequence shown here is derived from an EMBL/GenBank/DDBJ whole genome shotgun (WGS) entry which is preliminary data.</text>
</comment>
<dbReference type="Pfam" id="PF00873">
    <property type="entry name" value="ACR_tran"/>
    <property type="match status" value="1"/>
</dbReference>
<dbReference type="InterPro" id="IPR001036">
    <property type="entry name" value="Acrflvin-R"/>
</dbReference>
<dbReference type="SUPFAM" id="SSF82714">
    <property type="entry name" value="Multidrug efflux transporter AcrB TolC docking domain, DN and DC subdomains"/>
    <property type="match status" value="2"/>
</dbReference>
<sequence>MKIADYFIHRRPIAWLLTLAIVVFGGISYQDLGRLEDPEFTVKEARIYTRYPGATPTEVEEEITHHIEDAVQQLSQLKRVTSSSWNGLSEVKVVIRDQFRADSLPQIWDELRRKVNDISRKLPPGASKPVVVDDFGDVYGIYLALTGEGFSNRELYDQARFLKRELLQVANVAKIQIAGQIPQQIKVEISRSRLSGLGIHPLAISDLLYRHNLVSDSGHLRIGDESIQILPNGGPQAVEALANLTLQGREGLVRLGDITHIEQEYREEPSQLIRNQGRAAVTLALSNVPGSNIVTLGDAVDQKLLELEQRLPAGMQLESIYSQPSAVKLSVAEFIKNLVEAVAIVIAVLLLAMGFRSGLLIGGVLLLTIGATFIVMQVLDINLQRVSLGALIIAMGMLVDNAIVVCEGILVRMEQGQNPIDASRRVISQTASPLLGATLVGILAFAAIGLSNDNTGEYTASMFYVILISLMLSWILAVTLTPVYCITFLKGGNASADSLYQGVIYSAYKSLLELVLKYRITTIILMLALLAMSVAGFGLVKRSFFPNSTQPVFYLDYWRAEATDIRATNQDILKIEKWLATQPEVVNYTSFVGRGAARHMLVYSPKYDNSSYAQIMIRSESADQIDAIGEKLVSWLDENLPDAEPKVRRIRLGPGREAKIEARFSGADPDVLRSLSEQAKQIMRDSQNAANVRDDWRQKIKQLQPDFSAQQARRTGLSRQDLIQALQQNFSGTTVGLYRDGTRLMPIVMQAQKKDRLNLDQIHDLPVWGRNRSKPVPLGELVSNVELNWIDPIIQRRNRKRTMTTSCDQQAGLASELFAKIKPQIEAIPLPPGYQLAWGGEYEDSTKANQALGKKLPLSFLAMLATVILLFGRLKQSLVIWLIVPLSLVGITAGLLGSGLPFGFMALLGALSLSGMLIKNAIVLVDQIDQEIAQGKPRMDAIVHSALSRARPVLMAALTTILGMLPLLSDAFFNAMAVVIMAGLAFATLLTLLVAPLLYAVIFKISATETTG</sequence>
<dbReference type="GO" id="GO:0042910">
    <property type="term" value="F:xenobiotic transmembrane transporter activity"/>
    <property type="evidence" value="ECO:0007669"/>
    <property type="project" value="TreeGrafter"/>
</dbReference>
<gene>
    <name evidence="2" type="ORF">DC094_10140</name>
</gene>
<feature type="transmembrane region" description="Helical" evidence="1">
    <location>
        <begin position="359"/>
        <end position="379"/>
    </location>
</feature>
<feature type="transmembrane region" description="Helical" evidence="1">
    <location>
        <begin position="856"/>
        <end position="872"/>
    </location>
</feature>
<keyword evidence="1" id="KW-0812">Transmembrane</keyword>
<feature type="transmembrane region" description="Helical" evidence="1">
    <location>
        <begin position="334"/>
        <end position="352"/>
    </location>
</feature>
<feature type="transmembrane region" description="Helical" evidence="1">
    <location>
        <begin position="879"/>
        <end position="896"/>
    </location>
</feature>
<dbReference type="SUPFAM" id="SSF82693">
    <property type="entry name" value="Multidrug efflux transporter AcrB pore domain, PN1, PN2, PC1 and PC2 subdomains"/>
    <property type="match status" value="2"/>
</dbReference>
<evidence type="ECO:0000313" key="2">
    <source>
        <dbReference type="EMBL" id="PVZ69653.1"/>
    </source>
</evidence>
<dbReference type="PANTHER" id="PTHR32063">
    <property type="match status" value="1"/>
</dbReference>
<dbReference type="Gene3D" id="3.30.70.1430">
    <property type="entry name" value="Multidrug efflux transporter AcrB pore domain"/>
    <property type="match status" value="2"/>
</dbReference>
<keyword evidence="1" id="KW-0472">Membrane</keyword>